<gene>
    <name evidence="2" type="ORF">EVOR1521_LOCUS13803</name>
</gene>
<keyword evidence="1" id="KW-0472">Membrane</keyword>
<dbReference type="Proteomes" id="UP001178507">
    <property type="component" value="Unassembled WGS sequence"/>
</dbReference>
<keyword evidence="1" id="KW-1133">Transmembrane helix</keyword>
<reference evidence="2" key="1">
    <citation type="submission" date="2023-08" db="EMBL/GenBank/DDBJ databases">
        <authorList>
            <person name="Chen Y."/>
            <person name="Shah S."/>
            <person name="Dougan E. K."/>
            <person name="Thang M."/>
            <person name="Chan C."/>
        </authorList>
    </citation>
    <scope>NUCLEOTIDE SEQUENCE</scope>
</reference>
<feature type="non-terminal residue" evidence="2">
    <location>
        <position position="53"/>
    </location>
</feature>
<organism evidence="2 3">
    <name type="scientific">Effrenium voratum</name>
    <dbReference type="NCBI Taxonomy" id="2562239"/>
    <lineage>
        <taxon>Eukaryota</taxon>
        <taxon>Sar</taxon>
        <taxon>Alveolata</taxon>
        <taxon>Dinophyceae</taxon>
        <taxon>Suessiales</taxon>
        <taxon>Symbiodiniaceae</taxon>
        <taxon>Effrenium</taxon>
    </lineage>
</organism>
<feature type="transmembrane region" description="Helical" evidence="1">
    <location>
        <begin position="12"/>
        <end position="37"/>
    </location>
</feature>
<keyword evidence="1" id="KW-0812">Transmembrane</keyword>
<dbReference type="AlphaFoldDB" id="A0AA36IK20"/>
<sequence length="53" mass="5742">MTLPLSLKSLGLICLILSLGLICLILSLGLICLILSLGRRLMSSSRRQNSQCL</sequence>
<keyword evidence="3" id="KW-1185">Reference proteome</keyword>
<protein>
    <submittedName>
        <fullName evidence="2">Uncharacterized protein</fullName>
    </submittedName>
</protein>
<accession>A0AA36IK20</accession>
<name>A0AA36IK20_9DINO</name>
<evidence type="ECO:0000313" key="2">
    <source>
        <dbReference type="EMBL" id="CAJ1387807.1"/>
    </source>
</evidence>
<evidence type="ECO:0000256" key="1">
    <source>
        <dbReference type="SAM" id="Phobius"/>
    </source>
</evidence>
<dbReference type="EMBL" id="CAUJNA010001577">
    <property type="protein sequence ID" value="CAJ1387807.1"/>
    <property type="molecule type" value="Genomic_DNA"/>
</dbReference>
<proteinExistence type="predicted"/>
<evidence type="ECO:0000313" key="3">
    <source>
        <dbReference type="Proteomes" id="UP001178507"/>
    </source>
</evidence>
<comment type="caution">
    <text evidence="2">The sequence shown here is derived from an EMBL/GenBank/DDBJ whole genome shotgun (WGS) entry which is preliminary data.</text>
</comment>